<keyword evidence="8 11" id="KW-0460">Magnesium</keyword>
<reference evidence="13 14" key="1">
    <citation type="submission" date="2020-08" db="EMBL/GenBank/DDBJ databases">
        <title>Genomic Encyclopedia of Type Strains, Phase IV (KMG-IV): sequencing the most valuable type-strain genomes for metagenomic binning, comparative biology and taxonomic classification.</title>
        <authorList>
            <person name="Goeker M."/>
        </authorList>
    </citation>
    <scope>NUCLEOTIDE SEQUENCE [LARGE SCALE GENOMIC DNA]</scope>
    <source>
        <strain evidence="13 14">DSM 12252</strain>
    </source>
</reference>
<evidence type="ECO:0000256" key="4">
    <source>
        <dbReference type="ARBA" id="ARBA00010763"/>
    </source>
</evidence>
<dbReference type="Gene3D" id="2.170.190.11">
    <property type="entry name" value="Molybdopterin biosynthesis moea protein, domain 3"/>
    <property type="match status" value="1"/>
</dbReference>
<dbReference type="AlphaFoldDB" id="A0A7W8DKN2"/>
<dbReference type="InterPro" id="IPR036135">
    <property type="entry name" value="MoeA_linker/N_sf"/>
</dbReference>
<dbReference type="Pfam" id="PF03454">
    <property type="entry name" value="MoeA_C"/>
    <property type="match status" value="1"/>
</dbReference>
<dbReference type="FunFam" id="2.170.190.11:FF:000001">
    <property type="entry name" value="Molybdopterin molybdenumtransferase"/>
    <property type="match status" value="1"/>
</dbReference>
<dbReference type="CDD" id="cd00887">
    <property type="entry name" value="MoeA"/>
    <property type="match status" value="1"/>
</dbReference>
<organism evidence="13 14">
    <name type="scientific">Prosthecobacter vanneervenii</name>
    <dbReference type="NCBI Taxonomy" id="48466"/>
    <lineage>
        <taxon>Bacteria</taxon>
        <taxon>Pseudomonadati</taxon>
        <taxon>Verrucomicrobiota</taxon>
        <taxon>Verrucomicrobiia</taxon>
        <taxon>Verrucomicrobiales</taxon>
        <taxon>Verrucomicrobiaceae</taxon>
        <taxon>Prosthecobacter</taxon>
    </lineage>
</organism>
<comment type="catalytic activity">
    <reaction evidence="10">
        <text>adenylyl-molybdopterin + molybdate = Mo-molybdopterin + AMP + H(+)</text>
        <dbReference type="Rhea" id="RHEA:35047"/>
        <dbReference type="ChEBI" id="CHEBI:15378"/>
        <dbReference type="ChEBI" id="CHEBI:36264"/>
        <dbReference type="ChEBI" id="CHEBI:62727"/>
        <dbReference type="ChEBI" id="CHEBI:71302"/>
        <dbReference type="ChEBI" id="CHEBI:456215"/>
        <dbReference type="EC" id="2.10.1.1"/>
    </reaction>
</comment>
<dbReference type="Gene3D" id="3.90.105.10">
    <property type="entry name" value="Molybdopterin biosynthesis moea protein, domain 2"/>
    <property type="match status" value="1"/>
</dbReference>
<dbReference type="GO" id="GO:0046872">
    <property type="term" value="F:metal ion binding"/>
    <property type="evidence" value="ECO:0007669"/>
    <property type="project" value="UniProtKB-UniRule"/>
</dbReference>
<dbReference type="InterPro" id="IPR008284">
    <property type="entry name" value="MoCF_biosynth_CS"/>
</dbReference>
<comment type="similarity">
    <text evidence="4 11">Belongs to the MoeA family.</text>
</comment>
<evidence type="ECO:0000256" key="11">
    <source>
        <dbReference type="RuleBase" id="RU365090"/>
    </source>
</evidence>
<evidence type="ECO:0000256" key="8">
    <source>
        <dbReference type="ARBA" id="ARBA00022842"/>
    </source>
</evidence>
<dbReference type="GO" id="GO:0061599">
    <property type="term" value="F:molybdopterin molybdotransferase activity"/>
    <property type="evidence" value="ECO:0007669"/>
    <property type="project" value="UniProtKB-UniRule"/>
</dbReference>
<sequence length="395" mass="41428">MISESEARARVLAAVAPLPPRSSTLLEALGCYAAQDAMATVPIPAFDQSAMDGYAILAAESATAQPLRVAGEQAAGLDAGLHLQSGCAIRIFTGAPIPAGADAVIMQEDVRREGDTIVCTDPVVPGENIRRAGEDLCRGQFVLRRGEQLTPGRVALLASQGLAQISTHALPRVAVLSTGDELVPPGAGPLKAGQIYNTNGPMLCGMLAQLGIPGSTQVHCRDDLQATIETLRSLLSTHDVVLISGGVSVGDHDQIKPALKELGIEPGLWRVKVKPGKPFLFARSAQSHIFGLPGNPVSSFVTFQLFVRPALLRLMGAAESLIQPRVIPAKAGAALTNPGDRPHYLRGVLAGGQFMPFGLQQSHALLSLSRSNALLRLEAGQELQAGEAADVWLLD</sequence>
<keyword evidence="5 11" id="KW-0500">Molybdenum</keyword>
<keyword evidence="14" id="KW-1185">Reference proteome</keyword>
<dbReference type="RefSeq" id="WP_184339957.1">
    <property type="nucleotide sequence ID" value="NZ_JACHIG010000005.1"/>
</dbReference>
<dbReference type="InterPro" id="IPR036688">
    <property type="entry name" value="MoeA_C_domain_IV_sf"/>
</dbReference>
<dbReference type="GO" id="GO:0005829">
    <property type="term" value="C:cytosol"/>
    <property type="evidence" value="ECO:0007669"/>
    <property type="project" value="TreeGrafter"/>
</dbReference>
<dbReference type="UniPathway" id="UPA00344"/>
<dbReference type="SUPFAM" id="SSF63882">
    <property type="entry name" value="MoeA N-terminal region -like"/>
    <property type="match status" value="1"/>
</dbReference>
<evidence type="ECO:0000313" key="13">
    <source>
        <dbReference type="EMBL" id="MBB5033036.1"/>
    </source>
</evidence>
<comment type="cofactor">
    <cofactor evidence="1 11">
        <name>Mg(2+)</name>
        <dbReference type="ChEBI" id="CHEBI:18420"/>
    </cofactor>
</comment>
<comment type="caution">
    <text evidence="13">The sequence shown here is derived from an EMBL/GenBank/DDBJ whole genome shotgun (WGS) entry which is preliminary data.</text>
</comment>
<evidence type="ECO:0000256" key="9">
    <source>
        <dbReference type="ARBA" id="ARBA00023150"/>
    </source>
</evidence>
<dbReference type="InterPro" id="IPR005110">
    <property type="entry name" value="MoeA_linker/N"/>
</dbReference>
<dbReference type="PROSITE" id="PS01079">
    <property type="entry name" value="MOCF_BIOSYNTHESIS_2"/>
    <property type="match status" value="1"/>
</dbReference>
<keyword evidence="6 11" id="KW-0808">Transferase</keyword>
<dbReference type="InterPro" id="IPR005111">
    <property type="entry name" value="MoeA_C_domain_IV"/>
</dbReference>
<dbReference type="InterPro" id="IPR001453">
    <property type="entry name" value="MoaB/Mog_dom"/>
</dbReference>
<proteinExistence type="inferred from homology"/>
<dbReference type="NCBIfam" id="NF045515">
    <property type="entry name" value="Glp_gephyrin"/>
    <property type="match status" value="1"/>
</dbReference>
<evidence type="ECO:0000256" key="1">
    <source>
        <dbReference type="ARBA" id="ARBA00001946"/>
    </source>
</evidence>
<evidence type="ECO:0000256" key="7">
    <source>
        <dbReference type="ARBA" id="ARBA00022723"/>
    </source>
</evidence>
<keyword evidence="9 11" id="KW-0501">Molybdenum cofactor biosynthesis</keyword>
<dbReference type="Proteomes" id="UP000590740">
    <property type="component" value="Unassembled WGS sequence"/>
</dbReference>
<dbReference type="PANTHER" id="PTHR10192:SF5">
    <property type="entry name" value="GEPHYRIN"/>
    <property type="match status" value="1"/>
</dbReference>
<dbReference type="InterPro" id="IPR036425">
    <property type="entry name" value="MoaB/Mog-like_dom_sf"/>
</dbReference>
<name>A0A7W8DKN2_9BACT</name>
<dbReference type="PANTHER" id="PTHR10192">
    <property type="entry name" value="MOLYBDOPTERIN BIOSYNTHESIS PROTEIN"/>
    <property type="match status" value="1"/>
</dbReference>
<dbReference type="SMART" id="SM00852">
    <property type="entry name" value="MoCF_biosynth"/>
    <property type="match status" value="1"/>
</dbReference>
<dbReference type="Gene3D" id="3.40.980.10">
    <property type="entry name" value="MoaB/Mog-like domain"/>
    <property type="match status" value="1"/>
</dbReference>
<dbReference type="InterPro" id="IPR038987">
    <property type="entry name" value="MoeA-like"/>
</dbReference>
<keyword evidence="7 11" id="KW-0479">Metal-binding</keyword>
<evidence type="ECO:0000256" key="2">
    <source>
        <dbReference type="ARBA" id="ARBA00002901"/>
    </source>
</evidence>
<dbReference type="SUPFAM" id="SSF53218">
    <property type="entry name" value="Molybdenum cofactor biosynthesis proteins"/>
    <property type="match status" value="1"/>
</dbReference>
<evidence type="ECO:0000259" key="12">
    <source>
        <dbReference type="SMART" id="SM00852"/>
    </source>
</evidence>
<dbReference type="FunFam" id="3.40.980.10:FF:000004">
    <property type="entry name" value="Molybdopterin molybdenumtransferase"/>
    <property type="match status" value="1"/>
</dbReference>
<evidence type="ECO:0000256" key="10">
    <source>
        <dbReference type="ARBA" id="ARBA00047317"/>
    </source>
</evidence>
<evidence type="ECO:0000256" key="5">
    <source>
        <dbReference type="ARBA" id="ARBA00022505"/>
    </source>
</evidence>
<dbReference type="Pfam" id="PF03453">
    <property type="entry name" value="MoeA_N"/>
    <property type="match status" value="1"/>
</dbReference>
<feature type="domain" description="MoaB/Mog" evidence="12">
    <location>
        <begin position="174"/>
        <end position="313"/>
    </location>
</feature>
<dbReference type="Pfam" id="PF00994">
    <property type="entry name" value="MoCF_biosynth"/>
    <property type="match status" value="1"/>
</dbReference>
<dbReference type="NCBIfam" id="TIGR00177">
    <property type="entry name" value="molyb_syn"/>
    <property type="match status" value="1"/>
</dbReference>
<comment type="function">
    <text evidence="2 11">Catalyzes the insertion of molybdate into adenylated molybdopterin with the concomitant release of AMP.</text>
</comment>
<evidence type="ECO:0000256" key="6">
    <source>
        <dbReference type="ARBA" id="ARBA00022679"/>
    </source>
</evidence>
<evidence type="ECO:0000313" key="14">
    <source>
        <dbReference type="Proteomes" id="UP000590740"/>
    </source>
</evidence>
<comment type="pathway">
    <text evidence="3 11">Cofactor biosynthesis; molybdopterin biosynthesis.</text>
</comment>
<dbReference type="SUPFAM" id="SSF63867">
    <property type="entry name" value="MoeA C-terminal domain-like"/>
    <property type="match status" value="1"/>
</dbReference>
<dbReference type="EC" id="2.10.1.1" evidence="11"/>
<dbReference type="Gene3D" id="2.40.340.10">
    <property type="entry name" value="MoeA, C-terminal, domain IV"/>
    <property type="match status" value="1"/>
</dbReference>
<gene>
    <name evidence="13" type="ORF">HNQ65_002619</name>
</gene>
<dbReference type="GO" id="GO:0006777">
    <property type="term" value="P:Mo-molybdopterin cofactor biosynthetic process"/>
    <property type="evidence" value="ECO:0007669"/>
    <property type="project" value="UniProtKB-UniRule"/>
</dbReference>
<dbReference type="EMBL" id="JACHIG010000005">
    <property type="protein sequence ID" value="MBB5033036.1"/>
    <property type="molecule type" value="Genomic_DNA"/>
</dbReference>
<protein>
    <recommendedName>
        <fullName evidence="11">Molybdopterin molybdenumtransferase</fullName>
        <ecNumber evidence="11">2.10.1.1</ecNumber>
    </recommendedName>
</protein>
<evidence type="ECO:0000256" key="3">
    <source>
        <dbReference type="ARBA" id="ARBA00005046"/>
    </source>
</evidence>
<accession>A0A7W8DKN2</accession>